<dbReference type="AlphaFoldDB" id="A0A238XHI7"/>
<dbReference type="OrthoDB" id="9182218at2"/>
<organism evidence="1 2">
    <name type="scientific">Actinoplanes regularis</name>
    <dbReference type="NCBI Taxonomy" id="52697"/>
    <lineage>
        <taxon>Bacteria</taxon>
        <taxon>Bacillati</taxon>
        <taxon>Actinomycetota</taxon>
        <taxon>Actinomycetes</taxon>
        <taxon>Micromonosporales</taxon>
        <taxon>Micromonosporaceae</taxon>
        <taxon>Actinoplanes</taxon>
    </lineage>
</organism>
<dbReference type="SUPFAM" id="SSF55681">
    <property type="entry name" value="Class II aaRS and biotin synthetases"/>
    <property type="match status" value="1"/>
</dbReference>
<dbReference type="GO" id="GO:0004812">
    <property type="term" value="F:aminoacyl-tRNA ligase activity"/>
    <property type="evidence" value="ECO:0007669"/>
    <property type="project" value="UniProtKB-KW"/>
</dbReference>
<dbReference type="SUPFAM" id="SSF52954">
    <property type="entry name" value="Class II aaRS ABD-related"/>
    <property type="match status" value="1"/>
</dbReference>
<dbReference type="Gene3D" id="3.30.930.10">
    <property type="entry name" value="Bira Bifunctional Protein, Domain 2"/>
    <property type="match status" value="1"/>
</dbReference>
<keyword evidence="2" id="KW-1185">Reference proteome</keyword>
<protein>
    <submittedName>
        <fullName evidence="1">Prolyl-tRNA synthetase</fullName>
    </submittedName>
</protein>
<reference evidence="1 2" key="1">
    <citation type="submission" date="2017-06" db="EMBL/GenBank/DDBJ databases">
        <authorList>
            <person name="Kim H.J."/>
            <person name="Triplett B.A."/>
        </authorList>
    </citation>
    <scope>NUCLEOTIDE SEQUENCE [LARGE SCALE GENOMIC DNA]</scope>
    <source>
        <strain evidence="1 2">DSM 43151</strain>
    </source>
</reference>
<name>A0A238XHI7_9ACTN</name>
<keyword evidence="1" id="KW-0030">Aminoacyl-tRNA synthetase</keyword>
<dbReference type="EMBL" id="FZNR01000003">
    <property type="protein sequence ID" value="SNR58150.1"/>
    <property type="molecule type" value="Genomic_DNA"/>
</dbReference>
<accession>A0A238XHI7</accession>
<gene>
    <name evidence="1" type="ORF">SAMN06264365_103445</name>
</gene>
<dbReference type="InterPro" id="IPR045864">
    <property type="entry name" value="aa-tRNA-synth_II/BPL/LPL"/>
</dbReference>
<keyword evidence="1" id="KW-0436">Ligase</keyword>
<evidence type="ECO:0000313" key="2">
    <source>
        <dbReference type="Proteomes" id="UP000198415"/>
    </source>
</evidence>
<sequence length="500" mass="54767">MTGLAESIPAPGWHPPRRDATASLISDSTRTDAFTLGQFAQALTAGDVLDSRTIALPGAMIMLPTGTRMINMFTDRVRRAATEAGFAEYDYPMLAPADVYAATELVFPVADRLLRVDDARFRGTAPRAVLSPTGEATVYTHWARVVRHRSDLPIRMWRQARYFRPMPAGTRSGRSVFRAMESTGVMEFQACFADQNEARAEFHALESLFRQVVADYGAPALWSTRPRWGNNTTVADRSIGGDVPLPGGATLQVASLYEQGQRFSRAYNVTIREDGVQHATWHATGALTKRLLLSQLLLSLRTDLTLCVPPHWAPDQVGLVVFDAAAADASRQLASALSAHDVRVVASSPGQGKVNDRRWRLAGVPVRCYVSAPRSPQDRYRVVIVRATDRWEYELAVGNPEQAAQAVEAALDSVREVLADEIESYLACRVVATTTADETREVVTAGLVAEVPIAMDESAIATVATWQRGEVLGTVESDRNRLCALTGRRTRQVAYVSARL</sequence>
<proteinExistence type="predicted"/>
<dbReference type="RefSeq" id="WP_089293049.1">
    <property type="nucleotide sequence ID" value="NZ_BOMU01000041.1"/>
</dbReference>
<dbReference type="Proteomes" id="UP000198415">
    <property type="component" value="Unassembled WGS sequence"/>
</dbReference>
<evidence type="ECO:0000313" key="1">
    <source>
        <dbReference type="EMBL" id="SNR58150.1"/>
    </source>
</evidence>